<dbReference type="GO" id="GO:0005524">
    <property type="term" value="F:ATP binding"/>
    <property type="evidence" value="ECO:0007669"/>
    <property type="project" value="UniProtKB-KW"/>
</dbReference>
<dbReference type="GO" id="GO:0051897">
    <property type="term" value="P:positive regulation of phosphatidylinositol 3-kinase/protein kinase B signal transduction"/>
    <property type="evidence" value="ECO:0007669"/>
    <property type="project" value="TreeGrafter"/>
</dbReference>
<comment type="caution">
    <text evidence="16">The sequence shown here is derived from an EMBL/GenBank/DDBJ whole genome shotgun (WGS) entry which is preliminary data.</text>
</comment>
<dbReference type="PANTHER" id="PTHR24416:SF525">
    <property type="entry name" value="INSULIN-LIKE RECEPTOR"/>
    <property type="match status" value="1"/>
</dbReference>
<evidence type="ECO:0000256" key="13">
    <source>
        <dbReference type="ARBA" id="ARBA00051243"/>
    </source>
</evidence>
<dbReference type="GO" id="GO:0030424">
    <property type="term" value="C:axon"/>
    <property type="evidence" value="ECO:0007669"/>
    <property type="project" value="TreeGrafter"/>
</dbReference>
<dbReference type="FunFam" id="1.10.510.10:FF:001227">
    <property type="entry name" value="Tyrosine-protein kinase receptor"/>
    <property type="match status" value="1"/>
</dbReference>
<keyword evidence="12" id="KW-0829">Tyrosine-protein kinase</keyword>
<keyword evidence="3" id="KW-0808">Transferase</keyword>
<comment type="catalytic activity">
    <reaction evidence="13">
        <text>L-tyrosyl-[protein] + ATP = O-phospho-L-tyrosyl-[protein] + ADP + H(+)</text>
        <dbReference type="Rhea" id="RHEA:10596"/>
        <dbReference type="Rhea" id="RHEA-COMP:10136"/>
        <dbReference type="Rhea" id="RHEA-COMP:20101"/>
        <dbReference type="ChEBI" id="CHEBI:15378"/>
        <dbReference type="ChEBI" id="CHEBI:30616"/>
        <dbReference type="ChEBI" id="CHEBI:46858"/>
        <dbReference type="ChEBI" id="CHEBI:61978"/>
        <dbReference type="ChEBI" id="CHEBI:456216"/>
        <dbReference type="EC" id="2.7.10.1"/>
    </reaction>
</comment>
<evidence type="ECO:0000256" key="2">
    <source>
        <dbReference type="ARBA" id="ARBA00011902"/>
    </source>
</evidence>
<accession>A0A1W0WM28</accession>
<evidence type="ECO:0000313" key="16">
    <source>
        <dbReference type="EMBL" id="OQV16232.1"/>
    </source>
</evidence>
<dbReference type="SUPFAM" id="SSF56112">
    <property type="entry name" value="Protein kinase-like (PK-like)"/>
    <property type="match status" value="1"/>
</dbReference>
<dbReference type="PANTHER" id="PTHR24416">
    <property type="entry name" value="TYROSINE-PROTEIN KINASE RECEPTOR"/>
    <property type="match status" value="1"/>
</dbReference>
<dbReference type="EMBL" id="MTYJ01000077">
    <property type="protein sequence ID" value="OQV16232.1"/>
    <property type="molecule type" value="Genomic_DNA"/>
</dbReference>
<evidence type="ECO:0000259" key="15">
    <source>
        <dbReference type="PROSITE" id="PS50011"/>
    </source>
</evidence>
<dbReference type="InterPro" id="IPR011009">
    <property type="entry name" value="Kinase-like_dom_sf"/>
</dbReference>
<dbReference type="InterPro" id="IPR000719">
    <property type="entry name" value="Prot_kinase_dom"/>
</dbReference>
<keyword evidence="9" id="KW-0067">ATP-binding</keyword>
<dbReference type="EC" id="2.7.10.1" evidence="2"/>
<dbReference type="Pfam" id="PF07714">
    <property type="entry name" value="PK_Tyr_Ser-Thr"/>
    <property type="match status" value="1"/>
</dbReference>
<dbReference type="InterPro" id="IPR020635">
    <property type="entry name" value="Tyr_kinase_cat_dom"/>
</dbReference>
<evidence type="ECO:0000256" key="8">
    <source>
        <dbReference type="ARBA" id="ARBA00022777"/>
    </source>
</evidence>
<dbReference type="GO" id="GO:0005009">
    <property type="term" value="F:insulin receptor activity"/>
    <property type="evidence" value="ECO:0007669"/>
    <property type="project" value="TreeGrafter"/>
</dbReference>
<keyword evidence="16" id="KW-0675">Receptor</keyword>
<dbReference type="GO" id="GO:0042593">
    <property type="term" value="P:glucose homeostasis"/>
    <property type="evidence" value="ECO:0007669"/>
    <property type="project" value="TreeGrafter"/>
</dbReference>
<comment type="subcellular location">
    <subcellularLocation>
        <location evidence="1">Membrane</location>
        <topology evidence="1">Single-pass type I membrane protein</topology>
    </subcellularLocation>
</comment>
<dbReference type="PRINTS" id="PR00109">
    <property type="entry name" value="TYRKINASE"/>
</dbReference>
<feature type="region of interest" description="Disordered" evidence="14">
    <location>
        <begin position="402"/>
        <end position="424"/>
    </location>
</feature>
<evidence type="ECO:0000256" key="4">
    <source>
        <dbReference type="ARBA" id="ARBA00022692"/>
    </source>
</evidence>
<dbReference type="AlphaFoldDB" id="A0A1W0WM28"/>
<keyword evidence="8" id="KW-0418">Kinase</keyword>
<dbReference type="PROSITE" id="PS00109">
    <property type="entry name" value="PROTEIN_KINASE_TYR"/>
    <property type="match status" value="1"/>
</dbReference>
<evidence type="ECO:0000313" key="17">
    <source>
        <dbReference type="Proteomes" id="UP000192578"/>
    </source>
</evidence>
<feature type="compositionally biased region" description="Polar residues" evidence="14">
    <location>
        <begin position="455"/>
        <end position="471"/>
    </location>
</feature>
<evidence type="ECO:0000256" key="1">
    <source>
        <dbReference type="ARBA" id="ARBA00004479"/>
    </source>
</evidence>
<keyword evidence="11" id="KW-0472">Membrane</keyword>
<dbReference type="GO" id="GO:0043410">
    <property type="term" value="P:positive regulation of MAPK cascade"/>
    <property type="evidence" value="ECO:0007669"/>
    <property type="project" value="TreeGrafter"/>
</dbReference>
<keyword evidence="17" id="KW-1185">Reference proteome</keyword>
<reference evidence="17" key="1">
    <citation type="submission" date="2017-01" db="EMBL/GenBank/DDBJ databases">
        <title>Comparative genomics of anhydrobiosis in the tardigrade Hypsibius dujardini.</title>
        <authorList>
            <person name="Yoshida Y."/>
            <person name="Koutsovoulos G."/>
            <person name="Laetsch D."/>
            <person name="Stevens L."/>
            <person name="Kumar S."/>
            <person name="Horikawa D."/>
            <person name="Ishino K."/>
            <person name="Komine S."/>
            <person name="Tomita M."/>
            <person name="Blaxter M."/>
            <person name="Arakawa K."/>
        </authorList>
    </citation>
    <scope>NUCLEOTIDE SEQUENCE [LARGE SCALE GENOMIC DNA]</scope>
    <source>
        <strain evidence="17">Z151</strain>
    </source>
</reference>
<keyword evidence="10" id="KW-1133">Transmembrane helix</keyword>
<dbReference type="PROSITE" id="PS00239">
    <property type="entry name" value="RECEPTOR_TYR_KIN_II"/>
    <property type="match status" value="1"/>
</dbReference>
<keyword evidence="7" id="KW-0547">Nucleotide-binding</keyword>
<evidence type="ECO:0000256" key="10">
    <source>
        <dbReference type="ARBA" id="ARBA00022989"/>
    </source>
</evidence>
<dbReference type="PROSITE" id="PS50011">
    <property type="entry name" value="PROTEIN_KINASE_DOM"/>
    <property type="match status" value="1"/>
</dbReference>
<evidence type="ECO:0000256" key="11">
    <source>
        <dbReference type="ARBA" id="ARBA00023136"/>
    </source>
</evidence>
<name>A0A1W0WM28_HYPEX</name>
<protein>
    <recommendedName>
        <fullName evidence="2">receptor protein-tyrosine kinase</fullName>
        <ecNumber evidence="2">2.7.10.1</ecNumber>
    </recommendedName>
</protein>
<dbReference type="Gene3D" id="1.10.510.10">
    <property type="entry name" value="Transferase(Phosphotransferase) domain 1"/>
    <property type="match status" value="1"/>
</dbReference>
<evidence type="ECO:0000256" key="12">
    <source>
        <dbReference type="ARBA" id="ARBA00023137"/>
    </source>
</evidence>
<dbReference type="Gene3D" id="3.30.200.20">
    <property type="entry name" value="Phosphorylase Kinase, domain 1"/>
    <property type="match status" value="1"/>
</dbReference>
<dbReference type="GO" id="GO:0043560">
    <property type="term" value="F:insulin receptor substrate binding"/>
    <property type="evidence" value="ECO:0007669"/>
    <property type="project" value="TreeGrafter"/>
</dbReference>
<evidence type="ECO:0000256" key="5">
    <source>
        <dbReference type="ARBA" id="ARBA00022729"/>
    </source>
</evidence>
<dbReference type="Proteomes" id="UP000192578">
    <property type="component" value="Unassembled WGS sequence"/>
</dbReference>
<evidence type="ECO:0000256" key="9">
    <source>
        <dbReference type="ARBA" id="ARBA00022840"/>
    </source>
</evidence>
<organism evidence="16 17">
    <name type="scientific">Hypsibius exemplaris</name>
    <name type="common">Freshwater tardigrade</name>
    <dbReference type="NCBI Taxonomy" id="2072580"/>
    <lineage>
        <taxon>Eukaryota</taxon>
        <taxon>Metazoa</taxon>
        <taxon>Ecdysozoa</taxon>
        <taxon>Tardigrada</taxon>
        <taxon>Eutardigrada</taxon>
        <taxon>Parachela</taxon>
        <taxon>Hypsibioidea</taxon>
        <taxon>Hypsibiidae</taxon>
        <taxon>Hypsibius</taxon>
    </lineage>
</organism>
<dbReference type="InterPro" id="IPR050122">
    <property type="entry name" value="RTK"/>
</dbReference>
<evidence type="ECO:0000256" key="14">
    <source>
        <dbReference type="SAM" id="MobiDB-lite"/>
    </source>
</evidence>
<gene>
    <name evidence="16" type="ORF">BV898_09714</name>
</gene>
<dbReference type="InterPro" id="IPR001245">
    <property type="entry name" value="Ser-Thr/Tyr_kinase_cat_dom"/>
</dbReference>
<evidence type="ECO:0000256" key="7">
    <source>
        <dbReference type="ARBA" id="ARBA00022741"/>
    </source>
</evidence>
<keyword evidence="6" id="KW-0677">Repeat</keyword>
<proteinExistence type="predicted"/>
<keyword evidence="4" id="KW-0812">Transmembrane</keyword>
<feature type="region of interest" description="Disordered" evidence="14">
    <location>
        <begin position="437"/>
        <end position="471"/>
    </location>
</feature>
<evidence type="ECO:0000256" key="6">
    <source>
        <dbReference type="ARBA" id="ARBA00022737"/>
    </source>
</evidence>
<dbReference type="SMART" id="SM00219">
    <property type="entry name" value="TyrKc"/>
    <property type="match status" value="1"/>
</dbReference>
<dbReference type="OrthoDB" id="546826at2759"/>
<dbReference type="GO" id="GO:0005899">
    <property type="term" value="C:insulin receptor complex"/>
    <property type="evidence" value="ECO:0007669"/>
    <property type="project" value="TreeGrafter"/>
</dbReference>
<keyword evidence="5" id="KW-0732">Signal</keyword>
<feature type="domain" description="Protein kinase" evidence="15">
    <location>
        <begin position="1"/>
        <end position="329"/>
    </location>
</feature>
<sequence>MRASSFAGNGSWTAPQYCTWNTHYRLNIRREWRPARWYPLWNLRRFLLIVGIYLWRYKPWVENRPHGRVLSRLILDYYFYTPDEWEVPRDKTVDEDKSPAERNMFLQEASRMKAFRSNHVVRLIGVVSEGQPIYVIMELMHLGDLKTYLRLQRPDAEHPNRNPPTFAGILQMAAEICDGMAHIHSRKIVHRDLAARNCLINADLTVKIGDFGMSRDVYENDYYRIIGKGLLPVRWMAPESLRDGLFNNKSDVWSFGVVLWEIVTLAEQPYQGLSNEETLKFVIEGNLMPAPEGCHEELHTLMLMCWQYLPKNRPTFLQLVDRIINHPRARMSPTFLERFYYKNAIKEPPKEAIPALADQADDLVESQGFVSNRFIGPGTAGDDEFEEPAETDQLLVEPSAGDAATRTLRSPTHHPPPFSKPATPVLLTKSILSRHHKSSDSSIVNALPLEPNVVVKQNGTGSQVSSAENSR</sequence>
<dbReference type="InterPro" id="IPR008266">
    <property type="entry name" value="Tyr_kinase_AS"/>
</dbReference>
<dbReference type="InterPro" id="IPR002011">
    <property type="entry name" value="Tyr_kinase_rcpt_2_CS"/>
</dbReference>
<evidence type="ECO:0000256" key="3">
    <source>
        <dbReference type="ARBA" id="ARBA00022679"/>
    </source>
</evidence>